<evidence type="ECO:0000256" key="1">
    <source>
        <dbReference type="ARBA" id="ARBA00022723"/>
    </source>
</evidence>
<evidence type="ECO:0000259" key="7">
    <source>
        <dbReference type="SMART" id="SM00906"/>
    </source>
</evidence>
<proteinExistence type="predicted"/>
<evidence type="ECO:0000256" key="2">
    <source>
        <dbReference type="ARBA" id="ARBA00022833"/>
    </source>
</evidence>
<evidence type="ECO:0000256" key="3">
    <source>
        <dbReference type="ARBA" id="ARBA00023015"/>
    </source>
</evidence>
<evidence type="ECO:0000256" key="5">
    <source>
        <dbReference type="ARBA" id="ARBA00023163"/>
    </source>
</evidence>
<gene>
    <name evidence="8" type="ORF">INT47_012316</name>
</gene>
<evidence type="ECO:0000256" key="6">
    <source>
        <dbReference type="ARBA" id="ARBA00023242"/>
    </source>
</evidence>
<keyword evidence="4" id="KW-0238">DNA-binding</keyword>
<keyword evidence="6" id="KW-0539">Nucleus</keyword>
<keyword evidence="1" id="KW-0479">Metal-binding</keyword>
<dbReference type="SMART" id="SM00906">
    <property type="entry name" value="Fungal_trans"/>
    <property type="match status" value="1"/>
</dbReference>
<dbReference type="AlphaFoldDB" id="A0A8H7QYF0"/>
<organism evidence="8 9">
    <name type="scientific">Mucor saturninus</name>
    <dbReference type="NCBI Taxonomy" id="64648"/>
    <lineage>
        <taxon>Eukaryota</taxon>
        <taxon>Fungi</taxon>
        <taxon>Fungi incertae sedis</taxon>
        <taxon>Mucoromycota</taxon>
        <taxon>Mucoromycotina</taxon>
        <taxon>Mucoromycetes</taxon>
        <taxon>Mucorales</taxon>
        <taxon>Mucorineae</taxon>
        <taxon>Mucoraceae</taxon>
        <taxon>Mucor</taxon>
    </lineage>
</organism>
<accession>A0A8H7QYF0</accession>
<dbReference type="OrthoDB" id="1924787at2759"/>
<dbReference type="CDD" id="cd12148">
    <property type="entry name" value="fungal_TF_MHR"/>
    <property type="match status" value="1"/>
</dbReference>
<protein>
    <recommendedName>
        <fullName evidence="7">Xylanolytic transcriptional activator regulatory domain-containing protein</fullName>
    </recommendedName>
</protein>
<dbReference type="GO" id="GO:0003677">
    <property type="term" value="F:DNA binding"/>
    <property type="evidence" value="ECO:0007669"/>
    <property type="project" value="UniProtKB-KW"/>
</dbReference>
<feature type="domain" description="Xylanolytic transcriptional activator regulatory" evidence="7">
    <location>
        <begin position="224"/>
        <end position="297"/>
    </location>
</feature>
<dbReference type="PANTHER" id="PTHR31313">
    <property type="entry name" value="TY1 ENHANCER ACTIVATOR"/>
    <property type="match status" value="1"/>
</dbReference>
<dbReference type="PANTHER" id="PTHR31313:SF81">
    <property type="entry name" value="TY1 ENHANCER ACTIVATOR"/>
    <property type="match status" value="1"/>
</dbReference>
<comment type="caution">
    <text evidence="8">The sequence shown here is derived from an EMBL/GenBank/DDBJ whole genome shotgun (WGS) entry which is preliminary data.</text>
</comment>
<reference evidence="8" key="1">
    <citation type="submission" date="2020-12" db="EMBL/GenBank/DDBJ databases">
        <title>Metabolic potential, ecology and presence of endohyphal bacteria is reflected in genomic diversity of Mucoromycotina.</title>
        <authorList>
            <person name="Muszewska A."/>
            <person name="Okrasinska A."/>
            <person name="Steczkiewicz K."/>
            <person name="Drgas O."/>
            <person name="Orlowska M."/>
            <person name="Perlinska-Lenart U."/>
            <person name="Aleksandrzak-Piekarczyk T."/>
            <person name="Szatraj K."/>
            <person name="Zielenkiewicz U."/>
            <person name="Pilsyk S."/>
            <person name="Malc E."/>
            <person name="Mieczkowski P."/>
            <person name="Kruszewska J.S."/>
            <person name="Biernat P."/>
            <person name="Pawlowska J."/>
        </authorList>
    </citation>
    <scope>NUCLEOTIDE SEQUENCE</scope>
    <source>
        <strain evidence="8">WA0000017839</strain>
    </source>
</reference>
<dbReference type="InterPro" id="IPR051615">
    <property type="entry name" value="Transcr_Regulatory_Elem"/>
</dbReference>
<dbReference type="GO" id="GO:0008270">
    <property type="term" value="F:zinc ion binding"/>
    <property type="evidence" value="ECO:0007669"/>
    <property type="project" value="InterPro"/>
</dbReference>
<evidence type="ECO:0000256" key="4">
    <source>
        <dbReference type="ARBA" id="ARBA00023125"/>
    </source>
</evidence>
<keyword evidence="5" id="KW-0804">Transcription</keyword>
<dbReference type="Proteomes" id="UP000603453">
    <property type="component" value="Unassembled WGS sequence"/>
</dbReference>
<keyword evidence="2" id="KW-0862">Zinc</keyword>
<dbReference type="Pfam" id="PF04082">
    <property type="entry name" value="Fungal_trans"/>
    <property type="match status" value="1"/>
</dbReference>
<keyword evidence="3" id="KW-0805">Transcription regulation</keyword>
<dbReference type="EMBL" id="JAEPRD010000082">
    <property type="protein sequence ID" value="KAG2200530.1"/>
    <property type="molecule type" value="Genomic_DNA"/>
</dbReference>
<evidence type="ECO:0000313" key="9">
    <source>
        <dbReference type="Proteomes" id="UP000603453"/>
    </source>
</evidence>
<name>A0A8H7QYF0_9FUNG</name>
<sequence>MEALLKTMQEGEEKKETVEMPKSIEHNKVVRYLGSSSGYYLVRDILSTDEKVVEEVRDIPNEKDPIGPVRFKKINVMDDDVMFVRDKTMAEHVDQLETDKLDLNTSIVSKSLLTDLITRFFEMDHASLPVVQKGAFMDAYEGRSDPPPATILIYAICTHVCLLLQKDDPIFINAGSNRTELFTTLADYTTNLVRKEYLTPRLATIQALILLCAYPDCDKSFYKNWLRAGMAVRMAQELGLHRTLEKLPLTDEMFEARKRLWYCTYITDRWCCAVMGRPLAISDADCDIELPHVNGGPNRNEDYSVFINFIKLSGILGEVLRRIYSAKAQSQGYKHVSTHHTVQSIYRMLQDWLSQVPEHQRLSSEEARSIYTNKIMTNKVREAGPLMTCYHVVIILLYRIFMVSDKSDVLPELYEEANTRCTEAAKSVVDIARLLTPSEVVHFGWNFAGYSVFQASLIHVYNCTSTNPKIASSAREYVKLSIDECIQPMSHVMTNAPPAIPLLQTLMDLIGTDTIHEETSLTAPTQQQQLSPMSVHAIVSDWGDTDLPSSAAASSAGESFVQNNVSLAAWQSLFSSAATPFFENETDWQVTLASLFDDGQNKPNTTFMQ</sequence>
<dbReference type="InterPro" id="IPR007219">
    <property type="entry name" value="XnlR_reg_dom"/>
</dbReference>
<keyword evidence="9" id="KW-1185">Reference proteome</keyword>
<dbReference type="GO" id="GO:0006351">
    <property type="term" value="P:DNA-templated transcription"/>
    <property type="evidence" value="ECO:0007669"/>
    <property type="project" value="InterPro"/>
</dbReference>
<evidence type="ECO:0000313" key="8">
    <source>
        <dbReference type="EMBL" id="KAG2200530.1"/>
    </source>
</evidence>